<proteinExistence type="predicted"/>
<dbReference type="EMBL" id="VWAW01000033">
    <property type="protein sequence ID" value="KAA5167277.1"/>
    <property type="molecule type" value="Genomic_DNA"/>
</dbReference>
<reference evidence="1 2" key="1">
    <citation type="journal article" date="2019" name="Nat. Med.">
        <title>A library of human gut bacterial isolates paired with longitudinal multiomics data enables mechanistic microbiome research.</title>
        <authorList>
            <person name="Poyet M."/>
            <person name="Groussin M."/>
            <person name="Gibbons S.M."/>
            <person name="Avila-Pacheco J."/>
            <person name="Jiang X."/>
            <person name="Kearney S.M."/>
            <person name="Perrotta A.R."/>
            <person name="Berdy B."/>
            <person name="Zhao S."/>
            <person name="Lieberman T.D."/>
            <person name="Swanson P.K."/>
            <person name="Smith M."/>
            <person name="Roesemann S."/>
            <person name="Alexander J.E."/>
            <person name="Rich S.A."/>
            <person name="Livny J."/>
            <person name="Vlamakis H."/>
            <person name="Clish C."/>
            <person name="Bullock K."/>
            <person name="Deik A."/>
            <person name="Scott J."/>
            <person name="Pierce K.A."/>
            <person name="Xavier R.J."/>
            <person name="Alm E.J."/>
        </authorList>
    </citation>
    <scope>NUCLEOTIDE SEQUENCE [LARGE SCALE GENOMIC DNA]</scope>
    <source>
        <strain evidence="1 2">BIOML-A7</strain>
    </source>
</reference>
<accession>A0A642KIA9</accession>
<dbReference type="AlphaFoldDB" id="A0A642KIA9"/>
<evidence type="ECO:0000313" key="2">
    <source>
        <dbReference type="Proteomes" id="UP000436803"/>
    </source>
</evidence>
<organism evidence="1 2">
    <name type="scientific">Bacteroides fragilis</name>
    <dbReference type="NCBI Taxonomy" id="817"/>
    <lineage>
        <taxon>Bacteria</taxon>
        <taxon>Pseudomonadati</taxon>
        <taxon>Bacteroidota</taxon>
        <taxon>Bacteroidia</taxon>
        <taxon>Bacteroidales</taxon>
        <taxon>Bacteroidaceae</taxon>
        <taxon>Bacteroides</taxon>
    </lineage>
</organism>
<sequence>MRNTLYRQMVYWINAHRTWIEVADDSLFREHVIARSDRTDYLVSRTLVLRAFRPHGECAEGTVWHIPEHDLDRALATLRKQDRQFRQRIKKAAMYLTAKDAESIIQLATHGIVRLELLEQPIHMTSKPYRL</sequence>
<dbReference type="Proteomes" id="UP000436803">
    <property type="component" value="Unassembled WGS sequence"/>
</dbReference>
<evidence type="ECO:0000313" key="1">
    <source>
        <dbReference type="EMBL" id="KAA5167277.1"/>
    </source>
</evidence>
<protein>
    <submittedName>
        <fullName evidence="1">Uncharacterized protein</fullName>
    </submittedName>
</protein>
<comment type="caution">
    <text evidence="1">The sequence shown here is derived from an EMBL/GenBank/DDBJ whole genome shotgun (WGS) entry which is preliminary data.</text>
</comment>
<name>A0A642KIA9_BACFG</name>
<gene>
    <name evidence="1" type="ORF">F2Z29_23080</name>
</gene>